<name>A0A1M5V7G4_BUTFI</name>
<dbReference type="InterPro" id="IPR009057">
    <property type="entry name" value="Homeodomain-like_sf"/>
</dbReference>
<keyword evidence="2" id="KW-0238">DNA-binding</keyword>
<dbReference type="SMART" id="SM00342">
    <property type="entry name" value="HTH_ARAC"/>
    <property type="match status" value="1"/>
</dbReference>
<dbReference type="Proteomes" id="UP000184278">
    <property type="component" value="Unassembled WGS sequence"/>
</dbReference>
<dbReference type="PROSITE" id="PS01124">
    <property type="entry name" value="HTH_ARAC_FAMILY_2"/>
    <property type="match status" value="1"/>
</dbReference>
<evidence type="ECO:0000313" key="5">
    <source>
        <dbReference type="EMBL" id="SHH70873.1"/>
    </source>
</evidence>
<dbReference type="OrthoDB" id="2599717at2"/>
<dbReference type="PANTHER" id="PTHR43280:SF2">
    <property type="entry name" value="HTH-TYPE TRANSCRIPTIONAL REGULATOR EXSA"/>
    <property type="match status" value="1"/>
</dbReference>
<dbReference type="RefSeq" id="WP_073385831.1">
    <property type="nucleotide sequence ID" value="NZ_FQXK01000006.1"/>
</dbReference>
<protein>
    <submittedName>
        <fullName evidence="5">AraC family transcriptional regulator, arabinose operon regulatory protein</fullName>
    </submittedName>
</protein>
<reference evidence="6" key="1">
    <citation type="submission" date="2016-11" db="EMBL/GenBank/DDBJ databases">
        <authorList>
            <person name="Varghese N."/>
            <person name="Submissions S."/>
        </authorList>
    </citation>
    <scope>NUCLEOTIDE SEQUENCE [LARGE SCALE GENOMIC DNA]</scope>
    <source>
        <strain evidence="6">DSM 3071</strain>
    </source>
</reference>
<keyword evidence="1" id="KW-0805">Transcription regulation</keyword>
<evidence type="ECO:0000256" key="1">
    <source>
        <dbReference type="ARBA" id="ARBA00023015"/>
    </source>
</evidence>
<keyword evidence="3" id="KW-0804">Transcription</keyword>
<gene>
    <name evidence="5" type="ORF">SAMN02745229_00893</name>
</gene>
<dbReference type="Pfam" id="PF12833">
    <property type="entry name" value="HTH_18"/>
    <property type="match status" value="1"/>
</dbReference>
<dbReference type="InterPro" id="IPR020449">
    <property type="entry name" value="Tscrpt_reg_AraC-type_HTH"/>
</dbReference>
<dbReference type="GeneID" id="89511675"/>
<dbReference type="GO" id="GO:0043565">
    <property type="term" value="F:sequence-specific DNA binding"/>
    <property type="evidence" value="ECO:0007669"/>
    <property type="project" value="InterPro"/>
</dbReference>
<dbReference type="PANTHER" id="PTHR43280">
    <property type="entry name" value="ARAC-FAMILY TRANSCRIPTIONAL REGULATOR"/>
    <property type="match status" value="1"/>
</dbReference>
<dbReference type="InterPro" id="IPR018062">
    <property type="entry name" value="HTH_AraC-typ_CS"/>
</dbReference>
<accession>A0A1M5V7G4</accession>
<organism evidence="5 6">
    <name type="scientific">Butyrivibrio fibrisolvens DSM 3071</name>
    <dbReference type="NCBI Taxonomy" id="1121131"/>
    <lineage>
        <taxon>Bacteria</taxon>
        <taxon>Bacillati</taxon>
        <taxon>Bacillota</taxon>
        <taxon>Clostridia</taxon>
        <taxon>Lachnospirales</taxon>
        <taxon>Lachnospiraceae</taxon>
        <taxon>Butyrivibrio</taxon>
    </lineage>
</organism>
<evidence type="ECO:0000259" key="4">
    <source>
        <dbReference type="PROSITE" id="PS01124"/>
    </source>
</evidence>
<dbReference type="STRING" id="1121131.SAMN02745229_00893"/>
<sequence length="266" mass="31134">MIAVEGIGYRYVHQSGWEINRPDGLQNYLFLHIETPSDILVGDEMVYYPEPCFILFKKGQRQHFHNHEKMTYIDSWVHFDTDGSGDEIDKLIDDLEIPSGMPVVLYNTVELNDLWQLADSEFHQAGGHRKDLIDMKMRVLIYKFADVMHAESKTPSKFNRYRRSFGELRNSIFSGNNAASITDVEELAKSQNMSLSYFEHVYKELFHVPVTKDIIKSRISYARYLLRSTDNSIQDIARYCGYENIEHFNRQFKATVGYTPTMFRSR</sequence>
<evidence type="ECO:0000256" key="2">
    <source>
        <dbReference type="ARBA" id="ARBA00023125"/>
    </source>
</evidence>
<dbReference type="PRINTS" id="PR00032">
    <property type="entry name" value="HTHARAC"/>
</dbReference>
<dbReference type="PROSITE" id="PS00041">
    <property type="entry name" value="HTH_ARAC_FAMILY_1"/>
    <property type="match status" value="1"/>
</dbReference>
<dbReference type="AlphaFoldDB" id="A0A1M5V7G4"/>
<evidence type="ECO:0000313" key="6">
    <source>
        <dbReference type="Proteomes" id="UP000184278"/>
    </source>
</evidence>
<evidence type="ECO:0000256" key="3">
    <source>
        <dbReference type="ARBA" id="ARBA00023163"/>
    </source>
</evidence>
<proteinExistence type="predicted"/>
<keyword evidence="6" id="KW-1185">Reference proteome</keyword>
<dbReference type="GO" id="GO:0003700">
    <property type="term" value="F:DNA-binding transcription factor activity"/>
    <property type="evidence" value="ECO:0007669"/>
    <property type="project" value="InterPro"/>
</dbReference>
<dbReference type="Gene3D" id="1.10.10.60">
    <property type="entry name" value="Homeodomain-like"/>
    <property type="match status" value="1"/>
</dbReference>
<dbReference type="SUPFAM" id="SSF46689">
    <property type="entry name" value="Homeodomain-like"/>
    <property type="match status" value="1"/>
</dbReference>
<feature type="domain" description="HTH araC/xylS-type" evidence="4">
    <location>
        <begin position="162"/>
        <end position="266"/>
    </location>
</feature>
<dbReference type="EMBL" id="FQXK01000006">
    <property type="protein sequence ID" value="SHH70873.1"/>
    <property type="molecule type" value="Genomic_DNA"/>
</dbReference>
<dbReference type="InterPro" id="IPR018060">
    <property type="entry name" value="HTH_AraC"/>
</dbReference>